<dbReference type="EMBL" id="DVJJ01000007">
    <property type="protein sequence ID" value="HIS63786.1"/>
    <property type="molecule type" value="Genomic_DNA"/>
</dbReference>
<accession>A0A9D1JS34</accession>
<sequence length="137" mass="16052">WKCFIDEAFRNKPYYELMFFSDHRDMLEDCVYEYYQMFPEVQRRFDGFSASIIFSNNLQERELLRLRRAAHAGVLSLEDAALLSRLTVAVFNGIFTQYSGITMTDSQIRSAAEECYQLIYTLFQRFLPAGVPLDTTP</sequence>
<evidence type="ECO:0000313" key="2">
    <source>
        <dbReference type="Proteomes" id="UP000886741"/>
    </source>
</evidence>
<name>A0A9D1JS34_9FIRM</name>
<protein>
    <submittedName>
        <fullName evidence="1">Uncharacterized protein</fullName>
    </submittedName>
</protein>
<dbReference type="Proteomes" id="UP000886741">
    <property type="component" value="Unassembled WGS sequence"/>
</dbReference>
<feature type="non-terminal residue" evidence="1">
    <location>
        <position position="1"/>
    </location>
</feature>
<comment type="caution">
    <text evidence="1">The sequence shown here is derived from an EMBL/GenBank/DDBJ whole genome shotgun (WGS) entry which is preliminary data.</text>
</comment>
<organism evidence="1 2">
    <name type="scientific">Candidatus Avoscillospira avistercoris</name>
    <dbReference type="NCBI Taxonomy" id="2840707"/>
    <lineage>
        <taxon>Bacteria</taxon>
        <taxon>Bacillati</taxon>
        <taxon>Bacillota</taxon>
        <taxon>Clostridia</taxon>
        <taxon>Eubacteriales</taxon>
        <taxon>Oscillospiraceae</taxon>
        <taxon>Oscillospiraceae incertae sedis</taxon>
        <taxon>Candidatus Avoscillospira</taxon>
    </lineage>
</organism>
<gene>
    <name evidence="1" type="ORF">IAA83_00260</name>
</gene>
<dbReference type="AlphaFoldDB" id="A0A9D1JS34"/>
<reference evidence="1" key="1">
    <citation type="submission" date="2020-10" db="EMBL/GenBank/DDBJ databases">
        <authorList>
            <person name="Gilroy R."/>
        </authorList>
    </citation>
    <scope>NUCLEOTIDE SEQUENCE</scope>
    <source>
        <strain evidence="1">ChiBcec16-1751</strain>
    </source>
</reference>
<evidence type="ECO:0000313" key="1">
    <source>
        <dbReference type="EMBL" id="HIS63786.1"/>
    </source>
</evidence>
<reference evidence="1" key="2">
    <citation type="journal article" date="2021" name="PeerJ">
        <title>Extensive microbial diversity within the chicken gut microbiome revealed by metagenomics and culture.</title>
        <authorList>
            <person name="Gilroy R."/>
            <person name="Ravi A."/>
            <person name="Getino M."/>
            <person name="Pursley I."/>
            <person name="Horton D.L."/>
            <person name="Alikhan N.F."/>
            <person name="Baker D."/>
            <person name="Gharbi K."/>
            <person name="Hall N."/>
            <person name="Watson M."/>
            <person name="Adriaenssens E.M."/>
            <person name="Foster-Nyarko E."/>
            <person name="Jarju S."/>
            <person name="Secka A."/>
            <person name="Antonio M."/>
            <person name="Oren A."/>
            <person name="Chaudhuri R.R."/>
            <person name="La Ragione R."/>
            <person name="Hildebrand F."/>
            <person name="Pallen M.J."/>
        </authorList>
    </citation>
    <scope>NUCLEOTIDE SEQUENCE</scope>
    <source>
        <strain evidence="1">ChiBcec16-1751</strain>
    </source>
</reference>
<proteinExistence type="predicted"/>